<name>A0A0L8AIV0_9BACT</name>
<keyword evidence="2" id="KW-1185">Reference proteome</keyword>
<dbReference type="AlphaFoldDB" id="A0A0L8AIV0"/>
<gene>
    <name evidence="1" type="ORF">OB69_14155</name>
</gene>
<evidence type="ECO:0000313" key="1">
    <source>
        <dbReference type="EMBL" id="KOF02157.1"/>
    </source>
</evidence>
<accession>A0A0L8AIV0</accession>
<evidence type="ECO:0000313" key="2">
    <source>
        <dbReference type="Proteomes" id="UP000036908"/>
    </source>
</evidence>
<comment type="caution">
    <text evidence="1">The sequence shown here is derived from an EMBL/GenBank/DDBJ whole genome shotgun (WGS) entry which is preliminary data.</text>
</comment>
<proteinExistence type="predicted"/>
<dbReference type="EMBL" id="JSVA01000016">
    <property type="protein sequence ID" value="KOF02157.1"/>
    <property type="molecule type" value="Genomic_DNA"/>
</dbReference>
<dbReference type="PATRIC" id="fig|1566026.4.peg.1141"/>
<protein>
    <submittedName>
        <fullName evidence="1">Uncharacterized protein</fullName>
    </submittedName>
</protein>
<dbReference type="OrthoDB" id="982604at2"/>
<reference evidence="2" key="1">
    <citation type="submission" date="2014-11" db="EMBL/GenBank/DDBJ databases">
        <title>Genome sequencing of Roseivirga sp. D-25.</title>
        <authorList>
            <person name="Selvaratnam C."/>
            <person name="Thevarajoo S."/>
            <person name="Goh K.M."/>
            <person name="Eee R."/>
            <person name="Chan K.-G."/>
            <person name="Chong C.S."/>
        </authorList>
    </citation>
    <scope>NUCLEOTIDE SEQUENCE [LARGE SCALE GENOMIC DNA]</scope>
    <source>
        <strain evidence="2">D-25</strain>
    </source>
</reference>
<dbReference type="Proteomes" id="UP000036908">
    <property type="component" value="Unassembled WGS sequence"/>
</dbReference>
<organism evidence="1 2">
    <name type="scientific">Roseivirga seohaensis subsp. aquiponti</name>
    <dbReference type="NCBI Taxonomy" id="1566026"/>
    <lineage>
        <taxon>Bacteria</taxon>
        <taxon>Pseudomonadati</taxon>
        <taxon>Bacteroidota</taxon>
        <taxon>Cytophagia</taxon>
        <taxon>Cytophagales</taxon>
        <taxon>Roseivirgaceae</taxon>
        <taxon>Roseivirga</taxon>
    </lineage>
</organism>
<dbReference type="RefSeq" id="WP_053224385.1">
    <property type="nucleotide sequence ID" value="NZ_JSVA01000016.1"/>
</dbReference>
<sequence length="199" mass="23460">MKNKKGIYLFLLILLPALIFLFLKGFGENKFQIPIYYSNGIGDTLRQVSCLERNTDQYIVKSPELEMGITKVVHFERMDGPVLKTRLEELEKVQDVFYNNPDIQMMSYLNQASIQTDAITGYNQRVTFMDQFWHFKELDSTSWSNLKYCGMVMSDLDNRVVLVDAKNRIRGYYNIMEREETDRLILELRILQTIDLENE</sequence>